<reference evidence="7" key="1">
    <citation type="submission" date="2017-06" db="EMBL/GenBank/DDBJ databases">
        <authorList>
            <person name="Varghese N."/>
            <person name="Submissions S."/>
        </authorList>
    </citation>
    <scope>NUCLEOTIDE SEQUENCE [LARGE SCALE GENOMIC DNA]</scope>
    <source>
        <strain evidence="7">CIP 108523</strain>
    </source>
</reference>
<dbReference type="InterPro" id="IPR058833">
    <property type="entry name" value="Hl_ALG44"/>
</dbReference>
<dbReference type="SUPFAM" id="SSF141371">
    <property type="entry name" value="PilZ domain-like"/>
    <property type="match status" value="1"/>
</dbReference>
<dbReference type="EMBL" id="FZOG01000002">
    <property type="protein sequence ID" value="SNS19125.1"/>
    <property type="molecule type" value="Genomic_DNA"/>
</dbReference>
<evidence type="ECO:0000256" key="1">
    <source>
        <dbReference type="SAM" id="Phobius"/>
    </source>
</evidence>
<evidence type="ECO:0000313" key="7">
    <source>
        <dbReference type="Proteomes" id="UP000242915"/>
    </source>
</evidence>
<protein>
    <submittedName>
        <fullName evidence="6">Alginate biosynthesis protein Alg44</fullName>
    </submittedName>
</protein>
<dbReference type="Gene3D" id="2.40.10.220">
    <property type="entry name" value="predicted glycosyltransferase like domains"/>
    <property type="match status" value="1"/>
</dbReference>
<dbReference type="Pfam" id="PF25965">
    <property type="entry name" value="Beta-barrel_ALG44"/>
    <property type="match status" value="1"/>
</dbReference>
<dbReference type="GO" id="GO:0035438">
    <property type="term" value="F:cyclic-di-GMP binding"/>
    <property type="evidence" value="ECO:0007669"/>
    <property type="project" value="InterPro"/>
</dbReference>
<dbReference type="RefSeq" id="WP_089359437.1">
    <property type="nucleotide sequence ID" value="NZ_FZOG01000002.1"/>
</dbReference>
<feature type="transmembrane region" description="Helical" evidence="1">
    <location>
        <begin position="158"/>
        <end position="177"/>
    </location>
</feature>
<feature type="domain" description="ALG44 beta-barrel" evidence="5">
    <location>
        <begin position="297"/>
        <end position="375"/>
    </location>
</feature>
<feature type="domain" description="ALG44 barrel-sandwich hybrid" evidence="4">
    <location>
        <begin position="200"/>
        <end position="294"/>
    </location>
</feature>
<keyword evidence="1" id="KW-0472">Membrane</keyword>
<dbReference type="AlphaFoldDB" id="A0A239CFY5"/>
<feature type="domain" description="PilZ" evidence="2">
    <location>
        <begin position="16"/>
        <end position="115"/>
    </location>
</feature>
<keyword evidence="1" id="KW-1133">Transmembrane helix</keyword>
<accession>A0A239CFY5</accession>
<gene>
    <name evidence="6" type="ORF">SAMN05216255_1693</name>
</gene>
<dbReference type="Pfam" id="PF07238">
    <property type="entry name" value="PilZ"/>
    <property type="match status" value="1"/>
</dbReference>
<dbReference type="InterPro" id="IPR058834">
    <property type="entry name" value="Beta-barrel_ALG44"/>
</dbReference>
<dbReference type="Pfam" id="PF25891">
    <property type="entry name" value="Hl_ALG44"/>
    <property type="match status" value="1"/>
</dbReference>
<evidence type="ECO:0000259" key="5">
    <source>
        <dbReference type="Pfam" id="PF25965"/>
    </source>
</evidence>
<evidence type="ECO:0000259" key="2">
    <source>
        <dbReference type="Pfam" id="PF07238"/>
    </source>
</evidence>
<evidence type="ECO:0000259" key="4">
    <source>
        <dbReference type="Pfam" id="PF25964"/>
    </source>
</evidence>
<dbReference type="InterPro" id="IPR058835">
    <property type="entry name" value="BSH_ALG44"/>
</dbReference>
<dbReference type="Proteomes" id="UP000242915">
    <property type="component" value="Unassembled WGS sequence"/>
</dbReference>
<evidence type="ECO:0000313" key="6">
    <source>
        <dbReference type="EMBL" id="SNS19125.1"/>
    </source>
</evidence>
<feature type="domain" description="ALG44 helical loop" evidence="3">
    <location>
        <begin position="231"/>
        <end position="257"/>
    </location>
</feature>
<dbReference type="InterPro" id="IPR009875">
    <property type="entry name" value="PilZ_domain"/>
</dbReference>
<evidence type="ECO:0000259" key="3">
    <source>
        <dbReference type="Pfam" id="PF25891"/>
    </source>
</evidence>
<name>A0A239CFY5_9PSED</name>
<keyword evidence="7" id="KW-1185">Reference proteome</keyword>
<keyword evidence="1" id="KW-0812">Transmembrane</keyword>
<dbReference type="Pfam" id="PF25964">
    <property type="entry name" value="BSH_ALG44"/>
    <property type="match status" value="1"/>
</dbReference>
<sequence length="387" mass="42240">MNTAVNVNVVHESEAQRQHARVRIPATLRYIAKNREQVEVRVLDLSAGGFSFNNEKAPANVGDYHKARMQFQLDSLNLSLDIEFQVCSTDPVNKRVGCQFHNLKPREIATLRYLISAHLSGEIVSTGDLLNTLQRENFTKPRKQGNSGGMSAFGRIKAVTFSIAIFAVGVAAFGYIFKSIYGLYFVTHASSGMVDVPSLNITMPREGTVQSLVGADGIINKGAPVATFSASMLEMLKGQLSDEQLTPANIEQLFSKQMKGTLTSPCNCKIARQLVADGQFASKGDVIFEMVPQDTKARVLASFPYRKFAEARPGTRIKFWVAGDDQPRSGKIISTNLHNGGLSSDIRATIEPDQTLPSTLAGQPVEVEIDRGPSLDWVIEKATAAGY</sequence>
<organism evidence="6 7">
    <name type="scientific">Pseudomonas segetis</name>
    <dbReference type="NCBI Taxonomy" id="298908"/>
    <lineage>
        <taxon>Bacteria</taxon>
        <taxon>Pseudomonadati</taxon>
        <taxon>Pseudomonadota</taxon>
        <taxon>Gammaproteobacteria</taxon>
        <taxon>Pseudomonadales</taxon>
        <taxon>Pseudomonadaceae</taxon>
        <taxon>Pseudomonas</taxon>
    </lineage>
</organism>
<proteinExistence type="predicted"/>